<comment type="caution">
    <text evidence="1">The sequence shown here is derived from an EMBL/GenBank/DDBJ whole genome shotgun (WGS) entry which is preliminary data.</text>
</comment>
<dbReference type="Proteomes" id="UP000020077">
    <property type="component" value="Unassembled WGS sequence"/>
</dbReference>
<reference evidence="1 2" key="1">
    <citation type="submission" date="2014-02" db="EMBL/GenBank/DDBJ databases">
        <title>Expanding our view of genomic diversity in Candidatus Accumulibacter clades.</title>
        <authorList>
            <person name="Skennerton C.T."/>
            <person name="Barr J.J."/>
            <person name="Slater F.R."/>
            <person name="Bond P.L."/>
            <person name="Tyson G.W."/>
        </authorList>
    </citation>
    <scope>NUCLEOTIDE SEQUENCE [LARGE SCALE GENOMIC DNA]</scope>
    <source>
        <strain evidence="2">BA-91</strain>
    </source>
</reference>
<dbReference type="AlphaFoldDB" id="A0A080LR13"/>
<proteinExistence type="predicted"/>
<name>A0A080LR13_9PROT</name>
<dbReference type="EMBL" id="JDVG02000681">
    <property type="protein sequence ID" value="KFB70571.1"/>
    <property type="molecule type" value="Genomic_DNA"/>
</dbReference>
<protein>
    <submittedName>
        <fullName evidence="1">Uncharacterized protein</fullName>
    </submittedName>
</protein>
<accession>A0A080LR13</accession>
<organism evidence="1 2">
    <name type="scientific">Candidatus Accumulibacter phosphatis</name>
    <dbReference type="NCBI Taxonomy" id="327160"/>
    <lineage>
        <taxon>Bacteria</taxon>
        <taxon>Pseudomonadati</taxon>
        <taxon>Pseudomonadota</taxon>
        <taxon>Betaproteobacteria</taxon>
        <taxon>Candidatus Accumulibacter</taxon>
    </lineage>
</organism>
<evidence type="ECO:0000313" key="2">
    <source>
        <dbReference type="Proteomes" id="UP000020077"/>
    </source>
</evidence>
<gene>
    <name evidence="1" type="ORF">AW09_004335</name>
</gene>
<evidence type="ECO:0000313" key="1">
    <source>
        <dbReference type="EMBL" id="KFB70571.1"/>
    </source>
</evidence>
<sequence length="31" mass="3177">MDIIYLAALAALFGVAVALVKGFARLAGRNA</sequence>